<gene>
    <name evidence="2" type="ORF">TrLO_g4944</name>
</gene>
<sequence>MYSKTTFSCLLVCLLALTSAFNIGSVFGPVKKISQRGAVVKNACSGQGAEVSRLSDLFDGSHVETDENVNPARKCGFCMG</sequence>
<name>A0A9W7KZJ5_9STRA</name>
<organism evidence="2 3">
    <name type="scientific">Triparma laevis f. longispina</name>
    <dbReference type="NCBI Taxonomy" id="1714387"/>
    <lineage>
        <taxon>Eukaryota</taxon>
        <taxon>Sar</taxon>
        <taxon>Stramenopiles</taxon>
        <taxon>Ochrophyta</taxon>
        <taxon>Bolidophyceae</taxon>
        <taxon>Parmales</taxon>
        <taxon>Triparmaceae</taxon>
        <taxon>Triparma</taxon>
    </lineage>
</organism>
<evidence type="ECO:0000313" key="3">
    <source>
        <dbReference type="Proteomes" id="UP001165122"/>
    </source>
</evidence>
<evidence type="ECO:0000256" key="1">
    <source>
        <dbReference type="SAM" id="SignalP"/>
    </source>
</evidence>
<reference evidence="3" key="1">
    <citation type="journal article" date="2023" name="Commun. Biol.">
        <title>Genome analysis of Parmales, the sister group of diatoms, reveals the evolutionary specialization of diatoms from phago-mixotrophs to photoautotrophs.</title>
        <authorList>
            <person name="Ban H."/>
            <person name="Sato S."/>
            <person name="Yoshikawa S."/>
            <person name="Yamada K."/>
            <person name="Nakamura Y."/>
            <person name="Ichinomiya M."/>
            <person name="Sato N."/>
            <person name="Blanc-Mathieu R."/>
            <person name="Endo H."/>
            <person name="Kuwata A."/>
            <person name="Ogata H."/>
        </authorList>
    </citation>
    <scope>NUCLEOTIDE SEQUENCE [LARGE SCALE GENOMIC DNA]</scope>
    <source>
        <strain evidence="3">NIES 3700</strain>
    </source>
</reference>
<dbReference type="EMBL" id="BRXW01000272">
    <property type="protein sequence ID" value="GMI16970.1"/>
    <property type="molecule type" value="Genomic_DNA"/>
</dbReference>
<dbReference type="AlphaFoldDB" id="A0A9W7KZJ5"/>
<keyword evidence="3" id="KW-1185">Reference proteome</keyword>
<feature type="signal peptide" evidence="1">
    <location>
        <begin position="1"/>
        <end position="20"/>
    </location>
</feature>
<accession>A0A9W7KZJ5</accession>
<feature type="chain" id="PRO_5040724225" evidence="1">
    <location>
        <begin position="21"/>
        <end position="80"/>
    </location>
</feature>
<dbReference type="OrthoDB" id="10417603at2759"/>
<dbReference type="Proteomes" id="UP001165122">
    <property type="component" value="Unassembled WGS sequence"/>
</dbReference>
<evidence type="ECO:0000313" key="2">
    <source>
        <dbReference type="EMBL" id="GMI16970.1"/>
    </source>
</evidence>
<protein>
    <submittedName>
        <fullName evidence="2">Uncharacterized protein</fullName>
    </submittedName>
</protein>
<proteinExistence type="predicted"/>
<comment type="caution">
    <text evidence="2">The sequence shown here is derived from an EMBL/GenBank/DDBJ whole genome shotgun (WGS) entry which is preliminary data.</text>
</comment>
<keyword evidence="1" id="KW-0732">Signal</keyword>